<keyword evidence="9 16" id="KW-0227">DNA damage</keyword>
<evidence type="ECO:0000256" key="15">
    <source>
        <dbReference type="ARBA" id="ARBA00023254"/>
    </source>
</evidence>
<evidence type="ECO:0000313" key="20">
    <source>
        <dbReference type="EMBL" id="KAF8752292.1"/>
    </source>
</evidence>
<name>A0A8H7I6G7_9AGAM</name>
<evidence type="ECO:0000256" key="14">
    <source>
        <dbReference type="ARBA" id="ARBA00023242"/>
    </source>
</evidence>
<dbReference type="GO" id="GO:0000014">
    <property type="term" value="F:single-stranded DNA endodeoxyribonuclease activity"/>
    <property type="evidence" value="ECO:0007669"/>
    <property type="project" value="TreeGrafter"/>
</dbReference>
<dbReference type="Gene3D" id="3.60.21.10">
    <property type="match status" value="2"/>
</dbReference>
<sequence>MLTTSQYKNVALPPISDELPDDTIKIMLATDNHIGYNERDPIRGQDSINTFKEILELARKHDVDFILLAGDLFHENRPSRDSLYRTMALLREYTLNDKPVQIELLSNPDEGKADGFNFPAINYEDPNLNVGIPVFSIHGNHDDPQGAGPDGALCALDMLSVAGTTQLSLYGVGNVKDQRMHFELRSNRVKMFMPKDKDDWFNILLVHQNRVKRGPLEAVPEGMFDDSINLVVWGHEHDCRIVPEPVAGKEYFITQPGSSVATSLADGEAIPKHVALLEIQHNTFQLTPIPLQTVRPFVLDDVNLSEAAETDGIDITNQVSVMKFLRERVNALIDQAQEEWHERNEAAGISPAEAGEMMLPLVRLKVETTGVSVMSNPVRFSQEFIGRVANPRDVLVFHRAKAMAKGKVVADEPELSIDDPTIPVAEKLQKVRVQNLVREYLAAQELQLLGELGMSDAIQTFVEKDENRSISEFVSKSLKAYEKKLNTREIHEANLDDALYEIKEEHEKEYQETQLGKVPKAKGKTRAKEDEDTHSVDSMEVDDEMLSGVGGGDDDEAFSEEEPLPPPKKTTTSRATKGSTSKLLPNLLPNPQQRFQQKRFVPDSDEDEAEIIDMPDDDDGDEPEPEPAPKPRGRAGILSGATKKAPAKKATAVKGRQTKLTMGASQTSTRAPRAAAKSARSKVQAAVGSL</sequence>
<dbReference type="InterPro" id="IPR004843">
    <property type="entry name" value="Calcineurin-like_PHP"/>
</dbReference>
<evidence type="ECO:0000256" key="18">
    <source>
        <dbReference type="SAM" id="MobiDB-lite"/>
    </source>
</evidence>
<evidence type="ECO:0000256" key="4">
    <source>
        <dbReference type="ARBA" id="ARBA00009028"/>
    </source>
</evidence>
<organism evidence="20 21">
    <name type="scientific">Rhizoctonia solani</name>
    <dbReference type="NCBI Taxonomy" id="456999"/>
    <lineage>
        <taxon>Eukaryota</taxon>
        <taxon>Fungi</taxon>
        <taxon>Dikarya</taxon>
        <taxon>Basidiomycota</taxon>
        <taxon>Agaricomycotina</taxon>
        <taxon>Agaricomycetes</taxon>
        <taxon>Cantharellales</taxon>
        <taxon>Ceratobasidiaceae</taxon>
        <taxon>Rhizoctonia</taxon>
    </lineage>
</organism>
<dbReference type="GO" id="GO:0006303">
    <property type="term" value="P:double-strand break repair via nonhomologous end joining"/>
    <property type="evidence" value="ECO:0007669"/>
    <property type="project" value="TreeGrafter"/>
</dbReference>
<feature type="compositionally biased region" description="Low complexity" evidence="18">
    <location>
        <begin position="641"/>
        <end position="654"/>
    </location>
</feature>
<accession>A0A8H7I6G7</accession>
<feature type="compositionally biased region" description="Basic and acidic residues" evidence="18">
    <location>
        <begin position="526"/>
        <end position="537"/>
    </location>
</feature>
<evidence type="ECO:0000256" key="11">
    <source>
        <dbReference type="ARBA" id="ARBA00022839"/>
    </source>
</evidence>
<evidence type="ECO:0000256" key="8">
    <source>
        <dbReference type="ARBA" id="ARBA00022759"/>
    </source>
</evidence>
<feature type="compositionally biased region" description="Polar residues" evidence="18">
    <location>
        <begin position="658"/>
        <end position="670"/>
    </location>
</feature>
<evidence type="ECO:0000256" key="7">
    <source>
        <dbReference type="ARBA" id="ARBA00022723"/>
    </source>
</evidence>
<dbReference type="AlphaFoldDB" id="A0A8H7I6G7"/>
<keyword evidence="15 16" id="KW-0469">Meiosis</keyword>
<dbReference type="InterPro" id="IPR038487">
    <property type="entry name" value="Mre11_capping_dom"/>
</dbReference>
<dbReference type="InterPro" id="IPR003701">
    <property type="entry name" value="Mre11"/>
</dbReference>
<dbReference type="Gene3D" id="3.30.110.110">
    <property type="entry name" value="Mre11, capping domain"/>
    <property type="match status" value="1"/>
</dbReference>
<evidence type="ECO:0000259" key="19">
    <source>
        <dbReference type="SMART" id="SM01347"/>
    </source>
</evidence>
<comment type="cofactor">
    <cofactor evidence="1 16">
        <name>Mn(2+)</name>
        <dbReference type="ChEBI" id="CHEBI:29035"/>
    </cofactor>
</comment>
<dbReference type="GO" id="GO:0030145">
    <property type="term" value="F:manganese ion binding"/>
    <property type="evidence" value="ECO:0007669"/>
    <property type="project" value="UniProtKB-UniRule"/>
</dbReference>
<dbReference type="InterPro" id="IPR007281">
    <property type="entry name" value="Mre11_DNA-bd"/>
</dbReference>
<evidence type="ECO:0000256" key="12">
    <source>
        <dbReference type="ARBA" id="ARBA00023204"/>
    </source>
</evidence>
<evidence type="ECO:0000256" key="10">
    <source>
        <dbReference type="ARBA" id="ARBA00022801"/>
    </source>
</evidence>
<dbReference type="GO" id="GO:0030870">
    <property type="term" value="C:Mre11 complex"/>
    <property type="evidence" value="ECO:0007669"/>
    <property type="project" value="UniProtKB-UniRule"/>
</dbReference>
<keyword evidence="14 16" id="KW-0539">Nucleus</keyword>
<feature type="compositionally biased region" description="Acidic residues" evidence="18">
    <location>
        <begin position="552"/>
        <end position="563"/>
    </location>
</feature>
<evidence type="ECO:0000256" key="16">
    <source>
        <dbReference type="PIRNR" id="PIRNR000882"/>
    </source>
</evidence>
<feature type="compositionally biased region" description="Acidic residues" evidence="18">
    <location>
        <begin position="603"/>
        <end position="625"/>
    </location>
</feature>
<evidence type="ECO:0000256" key="13">
    <source>
        <dbReference type="ARBA" id="ARBA00023211"/>
    </source>
</evidence>
<keyword evidence="12 16" id="KW-0234">DNA repair</keyword>
<evidence type="ECO:0000313" key="21">
    <source>
        <dbReference type="Proteomes" id="UP000614334"/>
    </source>
</evidence>
<dbReference type="GO" id="GO:0007095">
    <property type="term" value="P:mitotic G2 DNA damage checkpoint signaling"/>
    <property type="evidence" value="ECO:0007669"/>
    <property type="project" value="TreeGrafter"/>
</dbReference>
<dbReference type="SMART" id="SM01347">
    <property type="entry name" value="Mre11_DNA_bind"/>
    <property type="match status" value="1"/>
</dbReference>
<dbReference type="GO" id="GO:0000723">
    <property type="term" value="P:telomere maintenance"/>
    <property type="evidence" value="ECO:0007669"/>
    <property type="project" value="TreeGrafter"/>
</dbReference>
<evidence type="ECO:0000256" key="2">
    <source>
        <dbReference type="ARBA" id="ARBA00004123"/>
    </source>
</evidence>
<dbReference type="GO" id="GO:0042138">
    <property type="term" value="P:meiotic DNA double-strand break formation"/>
    <property type="evidence" value="ECO:0007669"/>
    <property type="project" value="TreeGrafter"/>
</dbReference>
<dbReference type="InterPro" id="IPR041796">
    <property type="entry name" value="Mre11_N"/>
</dbReference>
<dbReference type="EMBL" id="JACYCF010000016">
    <property type="protein sequence ID" value="KAF8752292.1"/>
    <property type="molecule type" value="Genomic_DNA"/>
</dbReference>
<dbReference type="GO" id="GO:0031573">
    <property type="term" value="P:mitotic intra-S DNA damage checkpoint signaling"/>
    <property type="evidence" value="ECO:0007669"/>
    <property type="project" value="TreeGrafter"/>
</dbReference>
<feature type="region of interest" description="Disordered" evidence="18">
    <location>
        <begin position="509"/>
        <end position="690"/>
    </location>
</feature>
<dbReference type="PIRSF" id="PIRSF000882">
    <property type="entry name" value="DSB_repair_MRE11"/>
    <property type="match status" value="1"/>
</dbReference>
<reference evidence="20" key="1">
    <citation type="submission" date="2020-09" db="EMBL/GenBank/DDBJ databases">
        <title>Comparative genome analyses of four rice-infecting Rhizoctonia solani isolates reveal extensive enrichment of homogalacturonan modification genes.</title>
        <authorList>
            <person name="Lee D.-Y."/>
            <person name="Jeon J."/>
            <person name="Kim K.-T."/>
            <person name="Cheong K."/>
            <person name="Song H."/>
            <person name="Choi G."/>
            <person name="Ko J."/>
            <person name="Opiyo S.O."/>
            <person name="Zuo S."/>
            <person name="Madhav S."/>
            <person name="Lee Y.-H."/>
            <person name="Wang G.-L."/>
        </authorList>
    </citation>
    <scope>NUCLEOTIDE SEQUENCE</scope>
    <source>
        <strain evidence="20">AG1-IA B2</strain>
    </source>
</reference>
<keyword evidence="8 16" id="KW-0255">Endonuclease</keyword>
<keyword evidence="10 16" id="KW-0378">Hydrolase</keyword>
<dbReference type="PANTHER" id="PTHR10139">
    <property type="entry name" value="DOUBLE-STRAND BREAK REPAIR PROTEIN MRE11"/>
    <property type="match status" value="1"/>
</dbReference>
<keyword evidence="7" id="KW-0479">Metal-binding</keyword>
<keyword evidence="11 16" id="KW-0269">Exonuclease</keyword>
<dbReference type="Pfam" id="PF00149">
    <property type="entry name" value="Metallophos"/>
    <property type="match status" value="1"/>
</dbReference>
<keyword evidence="13 16" id="KW-0464">Manganese</keyword>
<feature type="active site" description="Proton donor" evidence="17">
    <location>
        <position position="141"/>
    </location>
</feature>
<evidence type="ECO:0000256" key="6">
    <source>
        <dbReference type="ARBA" id="ARBA00022722"/>
    </source>
</evidence>
<dbReference type="SUPFAM" id="SSF56300">
    <property type="entry name" value="Metallo-dependent phosphatases"/>
    <property type="match status" value="1"/>
</dbReference>
<comment type="function">
    <text evidence="16">Core component of the MRN complex, which plays a central role in double-strand break (DSB) repair, DNA recombination, maintenance of telomere integrity and meiosis. The MRN complex is involved in the repair of DNA double-strand breaks (DSBs) via homologous recombination (HR), an error-free mechanism which primarily occurs during S and G2 phases. The complex (1) mediates the end resection of damaged DNA, which generates proper single-stranded DNA, a key initial steps in HR, and is (2) required for the recruitment of other repair factors and efficient activation of ATM and ATR upon DNA damage. Within the MRN complex, MRE11 possesses both single-strand endonuclease activity and double-strand-specific 3'-5' exonuclease activity. MRE11 first endonucleolytically cleaves the 5' strand at DNA DSB ends to prevent non-homologous end joining (NHEJ) and licence HR. It then generates a single-stranded DNA gap via 3' to 5' exonucleolytic degradation, which is required for single-strand invasion and recombination.</text>
</comment>
<proteinExistence type="inferred from homology"/>
<feature type="domain" description="Mre11 DNA-binding" evidence="19">
    <location>
        <begin position="284"/>
        <end position="461"/>
    </location>
</feature>
<dbReference type="GO" id="GO:0097552">
    <property type="term" value="P:mitochondrial double-strand break repair via homologous recombination"/>
    <property type="evidence" value="ECO:0007669"/>
    <property type="project" value="TreeGrafter"/>
</dbReference>
<dbReference type="GO" id="GO:0035861">
    <property type="term" value="C:site of double-strand break"/>
    <property type="evidence" value="ECO:0007669"/>
    <property type="project" value="TreeGrafter"/>
</dbReference>
<feature type="compositionally biased region" description="Polar residues" evidence="18">
    <location>
        <begin position="573"/>
        <end position="582"/>
    </location>
</feature>
<protein>
    <recommendedName>
        <fullName evidence="16">Double-strand break repair protein</fullName>
    </recommendedName>
</protein>
<comment type="similarity">
    <text evidence="4 16">Belongs to the MRE11/RAD32 family.</text>
</comment>
<dbReference type="Proteomes" id="UP000614334">
    <property type="component" value="Unassembled WGS sequence"/>
</dbReference>
<dbReference type="CDD" id="cd00840">
    <property type="entry name" value="MPP_Mre11_N"/>
    <property type="match status" value="1"/>
</dbReference>
<dbReference type="Pfam" id="PF04152">
    <property type="entry name" value="Mre11_DNA_bind"/>
    <property type="match status" value="1"/>
</dbReference>
<dbReference type="PANTHER" id="PTHR10139:SF1">
    <property type="entry name" value="DOUBLE-STRAND BREAK REPAIR PROTEIN MRE11"/>
    <property type="match status" value="1"/>
</dbReference>
<evidence type="ECO:0000256" key="17">
    <source>
        <dbReference type="PIRSR" id="PIRSR000882-1"/>
    </source>
</evidence>
<evidence type="ECO:0000256" key="1">
    <source>
        <dbReference type="ARBA" id="ARBA00001936"/>
    </source>
</evidence>
<evidence type="ECO:0000256" key="3">
    <source>
        <dbReference type="ARBA" id="ARBA00004286"/>
    </source>
</evidence>
<dbReference type="InterPro" id="IPR029052">
    <property type="entry name" value="Metallo-depent_PP-like"/>
</dbReference>
<gene>
    <name evidence="20" type="ORF">RHS01_07768</name>
</gene>
<keyword evidence="6 16" id="KW-0540">Nuclease</keyword>
<comment type="caution">
    <text evidence="20">The sequence shown here is derived from an EMBL/GenBank/DDBJ whole genome shotgun (WGS) entry which is preliminary data.</text>
</comment>
<comment type="subcellular location">
    <subcellularLocation>
        <location evidence="3">Chromosome</location>
    </subcellularLocation>
    <subcellularLocation>
        <location evidence="2 16">Nucleus</location>
    </subcellularLocation>
</comment>
<dbReference type="GO" id="GO:0000724">
    <property type="term" value="P:double-strand break repair via homologous recombination"/>
    <property type="evidence" value="ECO:0007669"/>
    <property type="project" value="TreeGrafter"/>
</dbReference>
<keyword evidence="5" id="KW-0158">Chromosome</keyword>
<feature type="compositionally biased region" description="Low complexity" evidence="18">
    <location>
        <begin position="671"/>
        <end position="690"/>
    </location>
</feature>
<dbReference type="GO" id="GO:0008296">
    <property type="term" value="F:3'-5'-DNA exonuclease activity"/>
    <property type="evidence" value="ECO:0007669"/>
    <property type="project" value="InterPro"/>
</dbReference>
<evidence type="ECO:0000256" key="9">
    <source>
        <dbReference type="ARBA" id="ARBA00022763"/>
    </source>
</evidence>
<evidence type="ECO:0000256" key="5">
    <source>
        <dbReference type="ARBA" id="ARBA00022454"/>
    </source>
</evidence>